<comment type="caution">
    <text evidence="2">The sequence shown here is derived from an EMBL/GenBank/DDBJ whole genome shotgun (WGS) entry which is preliminary data.</text>
</comment>
<feature type="transmembrane region" description="Helical" evidence="1">
    <location>
        <begin position="47"/>
        <end position="65"/>
    </location>
</feature>
<dbReference type="AlphaFoldDB" id="A0A2A9F7U0"/>
<keyword evidence="3" id="KW-1185">Reference proteome</keyword>
<evidence type="ECO:0000313" key="2">
    <source>
        <dbReference type="EMBL" id="PFG46886.1"/>
    </source>
</evidence>
<feature type="transmembrane region" description="Helical" evidence="1">
    <location>
        <begin position="72"/>
        <end position="89"/>
    </location>
</feature>
<feature type="transmembrane region" description="Helical" evidence="1">
    <location>
        <begin position="17"/>
        <end position="35"/>
    </location>
</feature>
<proteinExistence type="predicted"/>
<dbReference type="EMBL" id="PDJK01000002">
    <property type="protein sequence ID" value="PFG46886.1"/>
    <property type="molecule type" value="Genomic_DNA"/>
</dbReference>
<protein>
    <submittedName>
        <fullName evidence="2">Uncharacterized protein</fullName>
    </submittedName>
</protein>
<accession>A0A2A9F7U0</accession>
<keyword evidence="1" id="KW-0812">Transmembrane</keyword>
<gene>
    <name evidence="2" type="ORF">ATK36_1892</name>
</gene>
<keyword evidence="1" id="KW-1133">Transmembrane helix</keyword>
<reference evidence="2 3" key="1">
    <citation type="submission" date="2017-10" db="EMBL/GenBank/DDBJ databases">
        <title>Sequencing the genomes of 1000 actinobacteria strains.</title>
        <authorList>
            <person name="Klenk H.-P."/>
        </authorList>
    </citation>
    <scope>NUCLEOTIDE SEQUENCE [LARGE SCALE GENOMIC DNA]</scope>
    <source>
        <strain evidence="2 3">DSM 46092</strain>
    </source>
</reference>
<sequence length="133" mass="13988">MCPFVNVDDEGDRPAPVVLAVVVFAGQSLLWLISIFEMQHLETPGRLGLLAMSLIGFYSVLRLWLGGRWGRITLTVLAVPALVFGYGAVDGLADGFTLSPGGVGAIAQAVLAIAGLVLAYLPASNAYLRSRSS</sequence>
<evidence type="ECO:0000256" key="1">
    <source>
        <dbReference type="SAM" id="Phobius"/>
    </source>
</evidence>
<organism evidence="2 3">
    <name type="scientific">Amycolatopsis sulphurea</name>
    <dbReference type="NCBI Taxonomy" id="76022"/>
    <lineage>
        <taxon>Bacteria</taxon>
        <taxon>Bacillati</taxon>
        <taxon>Actinomycetota</taxon>
        <taxon>Actinomycetes</taxon>
        <taxon>Pseudonocardiales</taxon>
        <taxon>Pseudonocardiaceae</taxon>
        <taxon>Amycolatopsis</taxon>
    </lineage>
</organism>
<feature type="transmembrane region" description="Helical" evidence="1">
    <location>
        <begin position="101"/>
        <end position="121"/>
    </location>
</feature>
<dbReference type="Proteomes" id="UP000243542">
    <property type="component" value="Unassembled WGS sequence"/>
</dbReference>
<keyword evidence="1" id="KW-0472">Membrane</keyword>
<evidence type="ECO:0000313" key="3">
    <source>
        <dbReference type="Proteomes" id="UP000243542"/>
    </source>
</evidence>
<name>A0A2A9F7U0_9PSEU</name>